<evidence type="ECO:0000313" key="1">
    <source>
        <dbReference type="EMBL" id="GAL84726.1"/>
    </source>
</evidence>
<dbReference type="AlphaFoldDB" id="A0A098LCW1"/>
<dbReference type="Proteomes" id="UP000030185">
    <property type="component" value="Unassembled WGS sequence"/>
</dbReference>
<gene>
    <name evidence="1" type="ORF">MYP_1954</name>
</gene>
<sequence>MAGSSKSSNINLSTMKILWTISCLFFSVLSYASQLPEWARKDFERKGLKDKFELADYLRPAYLEADLNGDMRNDIAILVIEKQTGNKGLLILHQGDPNVYILGAGSTFGDGGNDFVKMNSWKIVNDVSIRRNNRIKTGIEVNFTDMSPAVIIFDGKEYNWQVQEG</sequence>
<evidence type="ECO:0000313" key="2">
    <source>
        <dbReference type="Proteomes" id="UP000030185"/>
    </source>
</evidence>
<comment type="caution">
    <text evidence="1">The sequence shown here is derived from an EMBL/GenBank/DDBJ whole genome shotgun (WGS) entry which is preliminary data.</text>
</comment>
<reference evidence="1 2" key="1">
    <citation type="submission" date="2014-09" db="EMBL/GenBank/DDBJ databases">
        <title>Sporocytophaga myxococcoides PG-01 genome sequencing.</title>
        <authorList>
            <person name="Liu L."/>
            <person name="Gao P.J."/>
            <person name="Chen G.J."/>
            <person name="Wang L.S."/>
        </authorList>
    </citation>
    <scope>NUCLEOTIDE SEQUENCE [LARGE SCALE GENOMIC DNA]</scope>
    <source>
        <strain evidence="1 2">PG-01</strain>
    </source>
</reference>
<organism evidence="1 2">
    <name type="scientific">Sporocytophaga myxococcoides</name>
    <dbReference type="NCBI Taxonomy" id="153721"/>
    <lineage>
        <taxon>Bacteria</taxon>
        <taxon>Pseudomonadati</taxon>
        <taxon>Bacteroidota</taxon>
        <taxon>Cytophagia</taxon>
        <taxon>Cytophagales</taxon>
        <taxon>Cytophagaceae</taxon>
        <taxon>Sporocytophaga</taxon>
    </lineage>
</organism>
<protein>
    <submittedName>
        <fullName evidence="1">Uncharacterized protein</fullName>
    </submittedName>
</protein>
<keyword evidence="2" id="KW-1185">Reference proteome</keyword>
<dbReference type="EMBL" id="BBLT01000003">
    <property type="protein sequence ID" value="GAL84726.1"/>
    <property type="molecule type" value="Genomic_DNA"/>
</dbReference>
<name>A0A098LCW1_9BACT</name>
<dbReference type="STRING" id="153721.MYP_1954"/>
<dbReference type="eggNOG" id="ENOG502ZQK3">
    <property type="taxonomic scope" value="Bacteria"/>
</dbReference>
<accession>A0A098LCW1</accession>
<proteinExistence type="predicted"/>